<dbReference type="Proteomes" id="UP001562354">
    <property type="component" value="Unassembled WGS sequence"/>
</dbReference>
<accession>A0ABR3PK26</accession>
<evidence type="ECO:0000313" key="4">
    <source>
        <dbReference type="EMBL" id="KAL1306494.1"/>
    </source>
</evidence>
<proteinExistence type="predicted"/>
<keyword evidence="2" id="KW-0378">Hydrolase</keyword>
<dbReference type="SFLD" id="SFLDG01129">
    <property type="entry name" value="C1.5:_HAD__Beta-PGM__Phosphata"/>
    <property type="match status" value="1"/>
</dbReference>
<dbReference type="GeneID" id="95978888"/>
<keyword evidence="5" id="KW-1185">Reference proteome</keyword>
<dbReference type="InterPro" id="IPR023214">
    <property type="entry name" value="HAD_sf"/>
</dbReference>
<evidence type="ECO:0000256" key="1">
    <source>
        <dbReference type="ARBA" id="ARBA00022605"/>
    </source>
</evidence>
<evidence type="ECO:0000256" key="3">
    <source>
        <dbReference type="ARBA" id="ARBA00023167"/>
    </source>
</evidence>
<dbReference type="Gene3D" id="1.10.720.60">
    <property type="match status" value="1"/>
</dbReference>
<dbReference type="PANTHER" id="PTHR20371">
    <property type="entry name" value="ENOLASE-PHOSPHATASE E1"/>
    <property type="match status" value="1"/>
</dbReference>
<evidence type="ECO:0000313" key="5">
    <source>
        <dbReference type="Proteomes" id="UP001562354"/>
    </source>
</evidence>
<organism evidence="4 5">
    <name type="scientific">Neodothiora populina</name>
    <dbReference type="NCBI Taxonomy" id="2781224"/>
    <lineage>
        <taxon>Eukaryota</taxon>
        <taxon>Fungi</taxon>
        <taxon>Dikarya</taxon>
        <taxon>Ascomycota</taxon>
        <taxon>Pezizomycotina</taxon>
        <taxon>Dothideomycetes</taxon>
        <taxon>Dothideomycetidae</taxon>
        <taxon>Dothideales</taxon>
        <taxon>Dothioraceae</taxon>
        <taxon>Neodothiora</taxon>
    </lineage>
</organism>
<dbReference type="SFLD" id="SFLDS00003">
    <property type="entry name" value="Haloacid_Dehalogenase"/>
    <property type="match status" value="1"/>
</dbReference>
<dbReference type="InterPro" id="IPR036412">
    <property type="entry name" value="HAD-like_sf"/>
</dbReference>
<dbReference type="Pfam" id="PF00702">
    <property type="entry name" value="Hydrolase"/>
    <property type="match status" value="1"/>
</dbReference>
<dbReference type="EMBL" id="JBFMKM010000004">
    <property type="protein sequence ID" value="KAL1306494.1"/>
    <property type="molecule type" value="Genomic_DNA"/>
</dbReference>
<dbReference type="SUPFAM" id="SSF56784">
    <property type="entry name" value="HAD-like"/>
    <property type="match status" value="1"/>
</dbReference>
<evidence type="ECO:0008006" key="6">
    <source>
        <dbReference type="Google" id="ProtNLM"/>
    </source>
</evidence>
<dbReference type="Gene3D" id="3.40.50.1000">
    <property type="entry name" value="HAD superfamily/HAD-like"/>
    <property type="match status" value="1"/>
</dbReference>
<gene>
    <name evidence="4" type="ORF">AAFC00_005189</name>
</gene>
<protein>
    <recommendedName>
        <fullName evidence="6">Enolase-phosphatase E1</fullName>
    </recommendedName>
</protein>
<sequence length="257" mass="28474">MVLPGLEGVDTVVLDIEGTVCPISFVKDTLFPYALTALSSVVKDRWDSPDFRPYRDAFPAEAQGSPEAFEAHVQDLTARDVKIAYLKNLQGYLWLAGYENGAYSTPLFEDVEPQLQHWKQSGLTLVIYSSGSVFAQKLLFRHVKRPQSSPDEQNGPLNLSGLISDWFDTTNAGLKMEASSYSTISQRLGRASGGILFLSDNVKEVKAATEAGMKAIVVDRPGNAPLSEEDRKTYKVVDSLYDISLSIAQIDSRFWKR</sequence>
<reference evidence="4 5" key="1">
    <citation type="submission" date="2024-07" db="EMBL/GenBank/DDBJ databases">
        <title>Draft sequence of the Neodothiora populina.</title>
        <authorList>
            <person name="Drown D.D."/>
            <person name="Schuette U.S."/>
            <person name="Buechlein A.B."/>
            <person name="Rusch D.R."/>
            <person name="Winton L.W."/>
            <person name="Adams G.A."/>
        </authorList>
    </citation>
    <scope>NUCLEOTIDE SEQUENCE [LARGE SCALE GENOMIC DNA]</scope>
    <source>
        <strain evidence="4 5">CPC 39397</strain>
    </source>
</reference>
<dbReference type="CDD" id="cd01629">
    <property type="entry name" value="HAD_EP"/>
    <property type="match status" value="1"/>
</dbReference>
<dbReference type="RefSeq" id="XP_069202766.1">
    <property type="nucleotide sequence ID" value="XM_069344935.1"/>
</dbReference>
<name>A0ABR3PK26_9PEZI</name>
<dbReference type="InterPro" id="IPR023943">
    <property type="entry name" value="Enolase-ppase_E1"/>
</dbReference>
<dbReference type="NCBIfam" id="TIGR01691">
    <property type="entry name" value="enolase-ppase"/>
    <property type="match status" value="1"/>
</dbReference>
<dbReference type="SFLD" id="SFLDG01133">
    <property type="entry name" value="C1.5.4:_Enolase-phosphatase_Li"/>
    <property type="match status" value="1"/>
</dbReference>
<evidence type="ECO:0000256" key="2">
    <source>
        <dbReference type="ARBA" id="ARBA00022801"/>
    </source>
</evidence>
<keyword evidence="1" id="KW-0028">Amino-acid biosynthesis</keyword>
<keyword evidence="3" id="KW-0486">Methionine biosynthesis</keyword>
<dbReference type="PANTHER" id="PTHR20371:SF1">
    <property type="entry name" value="ENOLASE-PHOSPHATASE E1"/>
    <property type="match status" value="1"/>
</dbReference>
<comment type="caution">
    <text evidence="4">The sequence shown here is derived from an EMBL/GenBank/DDBJ whole genome shotgun (WGS) entry which is preliminary data.</text>
</comment>